<protein>
    <submittedName>
        <fullName evidence="2">Uncharacterized protein</fullName>
    </submittedName>
</protein>
<evidence type="ECO:0000256" key="1">
    <source>
        <dbReference type="SAM" id="MobiDB-lite"/>
    </source>
</evidence>
<sequence length="248" mass="27730">MRATKAVRYCSVIPWIKSLRKLHAVQGIRWLLDMVCLLAASPKAEVARPSTTLPTPSPARTTTTSTSLAAKRKALKLQLRIRHLQQLTASRNTCTGRHEAFELMRSMKQTRKTSTSALHSRIDRKRFEAYPLSSAASSARSLHARCYRHAKPRDRNAQDRTHREKLAIHSSPPSSKSSKVPASATLAAFMRAYNNRLLLHSYWQSTQRGSGGLNTAIDQARTLHSTPNDLRHDQADVRDAKSRSCAAL</sequence>
<keyword evidence="3" id="KW-1185">Reference proteome</keyword>
<dbReference type="Proteomes" id="UP000799423">
    <property type="component" value="Unassembled WGS sequence"/>
</dbReference>
<feature type="compositionally biased region" description="Basic and acidic residues" evidence="1">
    <location>
        <begin position="153"/>
        <end position="167"/>
    </location>
</feature>
<feature type="compositionally biased region" description="Basic and acidic residues" evidence="1">
    <location>
        <begin position="229"/>
        <end position="242"/>
    </location>
</feature>
<gene>
    <name evidence="2" type="ORF">T440DRAFT_272137</name>
</gene>
<feature type="compositionally biased region" description="Low complexity" evidence="1">
    <location>
        <begin position="170"/>
        <end position="180"/>
    </location>
</feature>
<accession>A0A6A7BGB8</accession>
<evidence type="ECO:0000313" key="3">
    <source>
        <dbReference type="Proteomes" id="UP000799423"/>
    </source>
</evidence>
<organism evidence="2 3">
    <name type="scientific">Plenodomus tracheiphilus IPT5</name>
    <dbReference type="NCBI Taxonomy" id="1408161"/>
    <lineage>
        <taxon>Eukaryota</taxon>
        <taxon>Fungi</taxon>
        <taxon>Dikarya</taxon>
        <taxon>Ascomycota</taxon>
        <taxon>Pezizomycotina</taxon>
        <taxon>Dothideomycetes</taxon>
        <taxon>Pleosporomycetidae</taxon>
        <taxon>Pleosporales</taxon>
        <taxon>Pleosporineae</taxon>
        <taxon>Leptosphaeriaceae</taxon>
        <taxon>Plenodomus</taxon>
    </lineage>
</organism>
<dbReference type="AlphaFoldDB" id="A0A6A7BGB8"/>
<feature type="region of interest" description="Disordered" evidence="1">
    <location>
        <begin position="149"/>
        <end position="180"/>
    </location>
</feature>
<proteinExistence type="predicted"/>
<reference evidence="2" key="1">
    <citation type="submission" date="2020-01" db="EMBL/GenBank/DDBJ databases">
        <authorList>
            <consortium name="DOE Joint Genome Institute"/>
            <person name="Haridas S."/>
            <person name="Albert R."/>
            <person name="Binder M."/>
            <person name="Bloem J."/>
            <person name="Labutti K."/>
            <person name="Salamov A."/>
            <person name="Andreopoulos B."/>
            <person name="Baker S.E."/>
            <person name="Barry K."/>
            <person name="Bills G."/>
            <person name="Bluhm B.H."/>
            <person name="Cannon C."/>
            <person name="Castanera R."/>
            <person name="Culley D.E."/>
            <person name="Daum C."/>
            <person name="Ezra D."/>
            <person name="Gonzalez J.B."/>
            <person name="Henrissat B."/>
            <person name="Kuo A."/>
            <person name="Liang C."/>
            <person name="Lipzen A."/>
            <person name="Lutzoni F."/>
            <person name="Magnuson J."/>
            <person name="Mondo S."/>
            <person name="Nolan M."/>
            <person name="Ohm R."/>
            <person name="Pangilinan J."/>
            <person name="Park H.-J."/>
            <person name="Ramirez L."/>
            <person name="Alfaro M."/>
            <person name="Sun H."/>
            <person name="Tritt A."/>
            <person name="Yoshinaga Y."/>
            <person name="Zwiers L.-H."/>
            <person name="Turgeon B.G."/>
            <person name="Goodwin S.B."/>
            <person name="Spatafora J.W."/>
            <person name="Crous P.W."/>
            <person name="Grigoriev I.V."/>
        </authorList>
    </citation>
    <scope>NUCLEOTIDE SEQUENCE</scope>
    <source>
        <strain evidence="2">IPT5</strain>
    </source>
</reference>
<dbReference type="EMBL" id="MU006293">
    <property type="protein sequence ID" value="KAF2854292.1"/>
    <property type="molecule type" value="Genomic_DNA"/>
</dbReference>
<feature type="region of interest" description="Disordered" evidence="1">
    <location>
        <begin position="224"/>
        <end position="248"/>
    </location>
</feature>
<evidence type="ECO:0000313" key="2">
    <source>
        <dbReference type="EMBL" id="KAF2854292.1"/>
    </source>
</evidence>
<name>A0A6A7BGB8_9PLEO</name>